<evidence type="ECO:0000313" key="2">
    <source>
        <dbReference type="EMBL" id="GKX31026.1"/>
    </source>
</evidence>
<proteinExistence type="predicted"/>
<dbReference type="EMBL" id="BRLB01000013">
    <property type="protein sequence ID" value="GKX31026.1"/>
    <property type="molecule type" value="Genomic_DNA"/>
</dbReference>
<reference evidence="2" key="1">
    <citation type="submission" date="2022-06" db="EMBL/GenBank/DDBJ databases">
        <title>Vallitalea longa sp. nov., an anaerobic bacterium isolated from marine sediment.</title>
        <authorList>
            <person name="Hirano S."/>
            <person name="Terahara T."/>
            <person name="Mori K."/>
            <person name="Hamada M."/>
            <person name="Matsumoto R."/>
            <person name="Kobayashi T."/>
        </authorList>
    </citation>
    <scope>NUCLEOTIDE SEQUENCE</scope>
    <source>
        <strain evidence="2">SH18-1</strain>
    </source>
</reference>
<comment type="caution">
    <text evidence="2">The sequence shown here is derived from an EMBL/GenBank/DDBJ whole genome shotgun (WGS) entry which is preliminary data.</text>
</comment>
<evidence type="ECO:0000313" key="3">
    <source>
        <dbReference type="Proteomes" id="UP001144256"/>
    </source>
</evidence>
<organism evidence="2 3">
    <name type="scientific">Vallitalea longa</name>
    <dbReference type="NCBI Taxonomy" id="2936439"/>
    <lineage>
        <taxon>Bacteria</taxon>
        <taxon>Bacillati</taxon>
        <taxon>Bacillota</taxon>
        <taxon>Clostridia</taxon>
        <taxon>Lachnospirales</taxon>
        <taxon>Vallitaleaceae</taxon>
        <taxon>Vallitalea</taxon>
    </lineage>
</organism>
<evidence type="ECO:0000259" key="1">
    <source>
        <dbReference type="PROSITE" id="PS50075"/>
    </source>
</evidence>
<dbReference type="SUPFAM" id="SSF47336">
    <property type="entry name" value="ACP-like"/>
    <property type="match status" value="1"/>
</dbReference>
<dbReference type="Pfam" id="PF00550">
    <property type="entry name" value="PP-binding"/>
    <property type="match status" value="1"/>
</dbReference>
<feature type="domain" description="Carrier" evidence="1">
    <location>
        <begin position="4"/>
        <end position="81"/>
    </location>
</feature>
<name>A0A9W5YE61_9FIRM</name>
<keyword evidence="3" id="KW-1185">Reference proteome</keyword>
<protein>
    <recommendedName>
        <fullName evidence="1">Carrier domain-containing protein</fullName>
    </recommendedName>
</protein>
<sequence>MTSEAVREKIIDIIVRDLEIPFRDEIKEDTLMIDIGMDSISIMTLLVYIEESFGLDIGDDFIIDSKTQKFGDILRYILCKVEIDY</sequence>
<dbReference type="InterPro" id="IPR036736">
    <property type="entry name" value="ACP-like_sf"/>
</dbReference>
<dbReference type="AlphaFoldDB" id="A0A9W5YE61"/>
<gene>
    <name evidence="2" type="ORF">SH1V18_35060</name>
</gene>
<accession>A0A9W5YE61</accession>
<dbReference type="RefSeq" id="WP_281817669.1">
    <property type="nucleotide sequence ID" value="NZ_BRLB01000013.1"/>
</dbReference>
<dbReference type="Gene3D" id="1.10.1200.10">
    <property type="entry name" value="ACP-like"/>
    <property type="match status" value="1"/>
</dbReference>
<dbReference type="PROSITE" id="PS50075">
    <property type="entry name" value="CARRIER"/>
    <property type="match status" value="1"/>
</dbReference>
<dbReference type="Proteomes" id="UP001144256">
    <property type="component" value="Unassembled WGS sequence"/>
</dbReference>
<dbReference type="InterPro" id="IPR009081">
    <property type="entry name" value="PP-bd_ACP"/>
</dbReference>